<reference evidence="2 3" key="1">
    <citation type="journal article" date="2004" name="Int. J. Syst. Evol. Microbiol.">
        <title>Kaistella koreensis gen. nov., sp. nov., a novel member of the Chryseobacterium-Bergeyella-Riemerella branch.</title>
        <authorList>
            <person name="Kim M.K."/>
            <person name="Im W.T."/>
            <person name="Shin Y.K."/>
            <person name="Lim J.H."/>
            <person name="Kim S.H."/>
            <person name="Lee B.C."/>
            <person name="Park M.Y."/>
            <person name="Lee K.Y."/>
            <person name="Lee S.T."/>
        </authorList>
    </citation>
    <scope>NUCLEOTIDE SEQUENCE [LARGE SCALE GENOMIC DNA]</scope>
    <source>
        <strain evidence="2 3">CCUG 49689</strain>
    </source>
</reference>
<dbReference type="Proteomes" id="UP000035900">
    <property type="component" value="Unassembled WGS sequence"/>
</dbReference>
<accession>A0A0J7J0M9</accession>
<keyword evidence="3" id="KW-1185">Reference proteome</keyword>
<evidence type="ECO:0000313" key="3">
    <source>
        <dbReference type="Proteomes" id="UP000035900"/>
    </source>
</evidence>
<name>A0A0J7J0M9_9FLAO</name>
<gene>
    <name evidence="2" type="ORF">ACM44_05000</name>
</gene>
<proteinExistence type="predicted"/>
<dbReference type="SUPFAM" id="SSF48317">
    <property type="entry name" value="Acid phosphatase/Vanadium-dependent haloperoxidase"/>
    <property type="match status" value="1"/>
</dbReference>
<dbReference type="InterPro" id="IPR036938">
    <property type="entry name" value="PAP2/HPO_sf"/>
</dbReference>
<dbReference type="CDD" id="cd03394">
    <property type="entry name" value="PAP2_like_5"/>
    <property type="match status" value="1"/>
</dbReference>
<organism evidence="2 3">
    <name type="scientific">Chryseobacterium koreense CCUG 49689</name>
    <dbReference type="NCBI Taxonomy" id="1304281"/>
    <lineage>
        <taxon>Bacteria</taxon>
        <taxon>Pseudomonadati</taxon>
        <taxon>Bacteroidota</taxon>
        <taxon>Flavobacteriia</taxon>
        <taxon>Flavobacteriales</taxon>
        <taxon>Weeksellaceae</taxon>
        <taxon>Chryseobacterium group</taxon>
        <taxon>Chryseobacterium</taxon>
    </lineage>
</organism>
<dbReference type="PANTHER" id="PTHR14969">
    <property type="entry name" value="SPHINGOSINE-1-PHOSPHATE PHOSPHOHYDROLASE"/>
    <property type="match status" value="1"/>
</dbReference>
<evidence type="ECO:0000259" key="1">
    <source>
        <dbReference type="SMART" id="SM00014"/>
    </source>
</evidence>
<dbReference type="Pfam" id="PF01569">
    <property type="entry name" value="PAP2"/>
    <property type="match status" value="1"/>
</dbReference>
<dbReference type="InterPro" id="IPR000326">
    <property type="entry name" value="PAP2/HPO"/>
</dbReference>
<comment type="caution">
    <text evidence="2">The sequence shown here is derived from an EMBL/GenBank/DDBJ whole genome shotgun (WGS) entry which is preliminary data.</text>
</comment>
<dbReference type="SMART" id="SM00014">
    <property type="entry name" value="acidPPc"/>
    <property type="match status" value="1"/>
</dbReference>
<feature type="domain" description="Phosphatidic acid phosphatase type 2/haloperoxidase" evidence="1">
    <location>
        <begin position="111"/>
        <end position="209"/>
    </location>
</feature>
<evidence type="ECO:0000313" key="2">
    <source>
        <dbReference type="EMBL" id="KMQ71594.1"/>
    </source>
</evidence>
<dbReference type="AlphaFoldDB" id="A0A0J7J0M9"/>
<dbReference type="PATRIC" id="fig|1304281.5.peg.1074"/>
<dbReference type="RefSeq" id="WP_053215434.1">
    <property type="nucleotide sequence ID" value="NZ_LFNG01000006.1"/>
</dbReference>
<sequence>MKKWISLFLVFNFLLLSFSQDKDSIKLENKRLEFQYKKLYFPVGLMVSGIATNGNGNGSIKNEIAEFRNEHLPGFQNHFDDYAQMFPFAAVYGFEWIGMKPRTDWKNRTAILIKGQLLNLGMVYLLKTTLNETRPDGTSFSFPSGHTANAFAGATMLSIEYGENHKWVPFAAYGVATGVGLMRIANNKHYISDVLFGAGLGILSMKIAYWTHQYQWNPAPSTKDPFLGSIY</sequence>
<dbReference type="STRING" id="1304281.ACM44_05000"/>
<dbReference type="Gene3D" id="1.20.144.10">
    <property type="entry name" value="Phosphatidic acid phosphatase type 2/haloperoxidase"/>
    <property type="match status" value="1"/>
</dbReference>
<protein>
    <recommendedName>
        <fullName evidence="1">Phosphatidic acid phosphatase type 2/haloperoxidase domain-containing protein</fullName>
    </recommendedName>
</protein>
<dbReference type="PANTHER" id="PTHR14969:SF13">
    <property type="entry name" value="AT30094P"/>
    <property type="match status" value="1"/>
</dbReference>
<dbReference type="EMBL" id="LFNG01000006">
    <property type="protein sequence ID" value="KMQ71594.1"/>
    <property type="molecule type" value="Genomic_DNA"/>
</dbReference>